<name>A0ABW5DXQ9_9BACT</name>
<keyword evidence="4" id="KW-0238">DNA-binding</keyword>
<keyword evidence="3" id="KW-0731">Sigma factor</keyword>
<gene>
    <name evidence="9" type="ORF">ACFSQZ_01340</name>
</gene>
<dbReference type="PANTHER" id="PTHR43133">
    <property type="entry name" value="RNA POLYMERASE ECF-TYPE SIGMA FACTO"/>
    <property type="match status" value="1"/>
</dbReference>
<dbReference type="InterPro" id="IPR007627">
    <property type="entry name" value="RNA_pol_sigma70_r2"/>
</dbReference>
<dbReference type="Gene3D" id="1.10.10.10">
    <property type="entry name" value="Winged helix-like DNA-binding domain superfamily/Winged helix DNA-binding domain"/>
    <property type="match status" value="1"/>
</dbReference>
<protein>
    <submittedName>
        <fullName evidence="9">RNA polymerase sigma factor</fullName>
    </submittedName>
</protein>
<dbReference type="SUPFAM" id="SSF88946">
    <property type="entry name" value="Sigma2 domain of RNA polymerase sigma factors"/>
    <property type="match status" value="1"/>
</dbReference>
<feature type="domain" description="RNA polymerase sigma-70 region 2" evidence="7">
    <location>
        <begin position="32"/>
        <end position="101"/>
    </location>
</feature>
<dbReference type="NCBIfam" id="TIGR02937">
    <property type="entry name" value="sigma70-ECF"/>
    <property type="match status" value="1"/>
</dbReference>
<sequence length="202" mass="23098">MEDASMDEDQELMTNATASAQPQEVTWGTWLREHGSKLLLFARQQTRSQADAEDVLQDALVKLARKVSEGTFDGGQQAWLPYLYTAIRRCAIDLGRKEDRRGRREEKVEMERQQETGGKVDPWFDSEAADEESRAFIERGLKELPDKFSEVIVMKIWGERTFAEIGEALDISQNTAASRYRYGLEALRKQLAQIRNEGNLPL</sequence>
<evidence type="ECO:0000256" key="5">
    <source>
        <dbReference type="ARBA" id="ARBA00023163"/>
    </source>
</evidence>
<dbReference type="InterPro" id="IPR007630">
    <property type="entry name" value="RNA_pol_sigma70_r4"/>
</dbReference>
<dbReference type="EMBL" id="JBHUJC010000003">
    <property type="protein sequence ID" value="MFD2275101.1"/>
    <property type="molecule type" value="Genomic_DNA"/>
</dbReference>
<evidence type="ECO:0000256" key="3">
    <source>
        <dbReference type="ARBA" id="ARBA00023082"/>
    </source>
</evidence>
<dbReference type="Gene3D" id="1.10.1740.10">
    <property type="match status" value="1"/>
</dbReference>
<dbReference type="InterPro" id="IPR014284">
    <property type="entry name" value="RNA_pol_sigma-70_dom"/>
</dbReference>
<keyword evidence="5" id="KW-0804">Transcription</keyword>
<organism evidence="9 10">
    <name type="scientific">Rubritalea spongiae</name>
    <dbReference type="NCBI Taxonomy" id="430797"/>
    <lineage>
        <taxon>Bacteria</taxon>
        <taxon>Pseudomonadati</taxon>
        <taxon>Verrucomicrobiota</taxon>
        <taxon>Verrucomicrobiia</taxon>
        <taxon>Verrucomicrobiales</taxon>
        <taxon>Rubritaleaceae</taxon>
        <taxon>Rubritalea</taxon>
    </lineage>
</organism>
<evidence type="ECO:0000256" key="2">
    <source>
        <dbReference type="ARBA" id="ARBA00023015"/>
    </source>
</evidence>
<dbReference type="Pfam" id="PF04545">
    <property type="entry name" value="Sigma70_r4"/>
    <property type="match status" value="1"/>
</dbReference>
<keyword evidence="10" id="KW-1185">Reference proteome</keyword>
<accession>A0ABW5DXQ9</accession>
<dbReference type="InterPro" id="IPR036388">
    <property type="entry name" value="WH-like_DNA-bd_sf"/>
</dbReference>
<dbReference type="InterPro" id="IPR039425">
    <property type="entry name" value="RNA_pol_sigma-70-like"/>
</dbReference>
<dbReference type="Proteomes" id="UP001597297">
    <property type="component" value="Unassembled WGS sequence"/>
</dbReference>
<dbReference type="Pfam" id="PF04542">
    <property type="entry name" value="Sigma70_r2"/>
    <property type="match status" value="1"/>
</dbReference>
<feature type="compositionally biased region" description="Basic and acidic residues" evidence="6">
    <location>
        <begin position="100"/>
        <end position="114"/>
    </location>
</feature>
<evidence type="ECO:0000313" key="10">
    <source>
        <dbReference type="Proteomes" id="UP001597297"/>
    </source>
</evidence>
<dbReference type="SUPFAM" id="SSF88659">
    <property type="entry name" value="Sigma3 and sigma4 domains of RNA polymerase sigma factors"/>
    <property type="match status" value="1"/>
</dbReference>
<feature type="domain" description="RNA polymerase sigma-70 region 4" evidence="8">
    <location>
        <begin position="141"/>
        <end position="189"/>
    </location>
</feature>
<evidence type="ECO:0000256" key="1">
    <source>
        <dbReference type="ARBA" id="ARBA00010641"/>
    </source>
</evidence>
<dbReference type="RefSeq" id="WP_377136705.1">
    <property type="nucleotide sequence ID" value="NZ_JBHUJC010000003.1"/>
</dbReference>
<feature type="region of interest" description="Disordered" evidence="6">
    <location>
        <begin position="100"/>
        <end position="124"/>
    </location>
</feature>
<evidence type="ECO:0000256" key="4">
    <source>
        <dbReference type="ARBA" id="ARBA00023125"/>
    </source>
</evidence>
<proteinExistence type="inferred from homology"/>
<evidence type="ECO:0000313" key="9">
    <source>
        <dbReference type="EMBL" id="MFD2275101.1"/>
    </source>
</evidence>
<dbReference type="PANTHER" id="PTHR43133:SF8">
    <property type="entry name" value="RNA POLYMERASE SIGMA FACTOR HI_1459-RELATED"/>
    <property type="match status" value="1"/>
</dbReference>
<comment type="similarity">
    <text evidence="1">Belongs to the sigma-70 factor family. ECF subfamily.</text>
</comment>
<evidence type="ECO:0000256" key="6">
    <source>
        <dbReference type="SAM" id="MobiDB-lite"/>
    </source>
</evidence>
<dbReference type="InterPro" id="IPR013324">
    <property type="entry name" value="RNA_pol_sigma_r3/r4-like"/>
</dbReference>
<evidence type="ECO:0000259" key="7">
    <source>
        <dbReference type="Pfam" id="PF04542"/>
    </source>
</evidence>
<evidence type="ECO:0000259" key="8">
    <source>
        <dbReference type="Pfam" id="PF04545"/>
    </source>
</evidence>
<comment type="caution">
    <text evidence="9">The sequence shown here is derived from an EMBL/GenBank/DDBJ whole genome shotgun (WGS) entry which is preliminary data.</text>
</comment>
<keyword evidence="2" id="KW-0805">Transcription regulation</keyword>
<dbReference type="InterPro" id="IPR013325">
    <property type="entry name" value="RNA_pol_sigma_r2"/>
</dbReference>
<reference evidence="10" key="1">
    <citation type="journal article" date="2019" name="Int. J. Syst. Evol. Microbiol.">
        <title>The Global Catalogue of Microorganisms (GCM) 10K type strain sequencing project: providing services to taxonomists for standard genome sequencing and annotation.</title>
        <authorList>
            <consortium name="The Broad Institute Genomics Platform"/>
            <consortium name="The Broad Institute Genome Sequencing Center for Infectious Disease"/>
            <person name="Wu L."/>
            <person name="Ma J."/>
        </authorList>
    </citation>
    <scope>NUCLEOTIDE SEQUENCE [LARGE SCALE GENOMIC DNA]</scope>
    <source>
        <strain evidence="10">JCM 16545</strain>
    </source>
</reference>